<dbReference type="GO" id="GO:0005737">
    <property type="term" value="C:cytoplasm"/>
    <property type="evidence" value="ECO:0007669"/>
    <property type="project" value="TreeGrafter"/>
</dbReference>
<keyword evidence="2" id="KW-1185">Reference proteome</keyword>
<protein>
    <submittedName>
        <fullName evidence="1">Uncharacterized protein</fullName>
    </submittedName>
</protein>
<dbReference type="Gene3D" id="3.40.50.300">
    <property type="entry name" value="P-loop containing nucleotide triphosphate hydrolases"/>
    <property type="match status" value="1"/>
</dbReference>
<evidence type="ECO:0000313" key="1">
    <source>
        <dbReference type="EMBL" id="KAL0486579.1"/>
    </source>
</evidence>
<reference evidence="1 2" key="1">
    <citation type="submission" date="2024-03" db="EMBL/GenBank/DDBJ databases">
        <title>The Acrasis kona genome and developmental transcriptomes reveal deep origins of eukaryotic multicellular pathways.</title>
        <authorList>
            <person name="Sheikh S."/>
            <person name="Fu C.-J."/>
            <person name="Brown M.W."/>
            <person name="Baldauf S.L."/>
        </authorList>
    </citation>
    <scope>NUCLEOTIDE SEQUENCE [LARGE SCALE GENOMIC DNA]</scope>
    <source>
        <strain evidence="1 2">ATCC MYA-3509</strain>
    </source>
</reference>
<organism evidence="1 2">
    <name type="scientific">Acrasis kona</name>
    <dbReference type="NCBI Taxonomy" id="1008807"/>
    <lineage>
        <taxon>Eukaryota</taxon>
        <taxon>Discoba</taxon>
        <taxon>Heterolobosea</taxon>
        <taxon>Tetramitia</taxon>
        <taxon>Eutetramitia</taxon>
        <taxon>Acrasidae</taxon>
        <taxon>Acrasis</taxon>
    </lineage>
</organism>
<sequence>MSWDSSVHDKNIIIIGDIYTRKNYLTSYIHQNTPNESHKKLFILSTSKEKVLNYADSIMEHANNHCISVYTGSEAKVDVVKTMYAPMLKKIKFAMKSSLESWVEQINNNDILLTIAPLFQEALSKGLIPIEKIKAVIIDESNNCVGNHPYNRILANIASLSKDQQPRIVGLAAIPASVDVSRWKSNMLCEEIIEQQQQISVTDFDKSVVLNKLDDIECFIYSFGASGDVSHVLYKIFSSMTTLNPRVMFVAQTPILVQKHYTATQETHPELTCHCVSSAKSKETLNKIPLQQVVQEFKDQKCNVVFSTDIFNSDLLPLCDALIFSDRISYTRTLSKLKEFNSRIIV</sequence>
<dbReference type="Proteomes" id="UP001431209">
    <property type="component" value="Unassembled WGS sequence"/>
</dbReference>
<feature type="non-terminal residue" evidence="1">
    <location>
        <position position="346"/>
    </location>
</feature>
<dbReference type="AlphaFoldDB" id="A0AAW2ZB48"/>
<evidence type="ECO:0000313" key="2">
    <source>
        <dbReference type="Proteomes" id="UP001431209"/>
    </source>
</evidence>
<dbReference type="EMBL" id="JAOPGA020001250">
    <property type="protein sequence ID" value="KAL0486579.1"/>
    <property type="molecule type" value="Genomic_DNA"/>
</dbReference>
<accession>A0AAW2ZB48</accession>
<comment type="caution">
    <text evidence="1">The sequence shown here is derived from an EMBL/GenBank/DDBJ whole genome shotgun (WGS) entry which is preliminary data.</text>
</comment>
<gene>
    <name evidence="1" type="ORF">AKO1_001416</name>
</gene>
<dbReference type="InterPro" id="IPR051363">
    <property type="entry name" value="RLR_Helicase"/>
</dbReference>
<dbReference type="SUPFAM" id="SSF52540">
    <property type="entry name" value="P-loop containing nucleoside triphosphate hydrolases"/>
    <property type="match status" value="1"/>
</dbReference>
<dbReference type="PANTHER" id="PTHR14074:SF16">
    <property type="entry name" value="ANTIVIRAL INNATE IMMUNE RESPONSE RECEPTOR RIG-I"/>
    <property type="match status" value="1"/>
</dbReference>
<name>A0AAW2ZB48_9EUKA</name>
<dbReference type="InterPro" id="IPR027417">
    <property type="entry name" value="P-loop_NTPase"/>
</dbReference>
<dbReference type="PANTHER" id="PTHR14074">
    <property type="entry name" value="HELICASE WITH DEATH DOMAIN-RELATED"/>
    <property type="match status" value="1"/>
</dbReference>
<proteinExistence type="predicted"/>